<dbReference type="InterPro" id="IPR050205">
    <property type="entry name" value="CDPK_Ser/Thr_kinases"/>
</dbReference>
<dbReference type="InterPro" id="IPR011009">
    <property type="entry name" value="Kinase-like_dom_sf"/>
</dbReference>
<evidence type="ECO:0000256" key="11">
    <source>
        <dbReference type="ARBA" id="ARBA00022845"/>
    </source>
</evidence>
<keyword evidence="11" id="KW-0810">Translation regulation</keyword>
<comment type="cofactor">
    <cofactor evidence="1">
        <name>Mg(2+)</name>
        <dbReference type="ChEBI" id="CHEBI:18420"/>
    </cofactor>
</comment>
<keyword evidence="4" id="KW-0723">Serine/threonine-protein kinase</keyword>
<dbReference type="SUPFAM" id="SSF56112">
    <property type="entry name" value="Protein kinase-like (PK-like)"/>
    <property type="match status" value="1"/>
</dbReference>
<evidence type="ECO:0000313" key="18">
    <source>
        <dbReference type="Proteomes" id="UP001208570"/>
    </source>
</evidence>
<dbReference type="InterPro" id="IPR008271">
    <property type="entry name" value="Ser/Thr_kinase_AS"/>
</dbReference>
<feature type="binding site" evidence="14">
    <location>
        <position position="142"/>
    </location>
    <ligand>
        <name>ATP</name>
        <dbReference type="ChEBI" id="CHEBI:30616"/>
    </ligand>
</feature>
<dbReference type="SMART" id="SM00220">
    <property type="entry name" value="S_TKc"/>
    <property type="match status" value="1"/>
</dbReference>
<evidence type="ECO:0000256" key="13">
    <source>
        <dbReference type="ARBA" id="ARBA00048679"/>
    </source>
</evidence>
<organism evidence="17 18">
    <name type="scientific">Paralvinella palmiformis</name>
    <dbReference type="NCBI Taxonomy" id="53620"/>
    <lineage>
        <taxon>Eukaryota</taxon>
        <taxon>Metazoa</taxon>
        <taxon>Spiralia</taxon>
        <taxon>Lophotrochozoa</taxon>
        <taxon>Annelida</taxon>
        <taxon>Polychaeta</taxon>
        <taxon>Sedentaria</taxon>
        <taxon>Canalipalpata</taxon>
        <taxon>Terebellida</taxon>
        <taxon>Terebelliformia</taxon>
        <taxon>Alvinellidae</taxon>
        <taxon>Paralvinella</taxon>
    </lineage>
</organism>
<feature type="domain" description="Protein kinase" evidence="16">
    <location>
        <begin position="109"/>
        <end position="394"/>
    </location>
</feature>
<evidence type="ECO:0000313" key="17">
    <source>
        <dbReference type="EMBL" id="KAK2168527.1"/>
    </source>
</evidence>
<dbReference type="GO" id="GO:0046872">
    <property type="term" value="F:metal ion binding"/>
    <property type="evidence" value="ECO:0007669"/>
    <property type="project" value="UniProtKB-KW"/>
</dbReference>
<evidence type="ECO:0000256" key="14">
    <source>
        <dbReference type="PROSITE-ProRule" id="PRU10141"/>
    </source>
</evidence>
<evidence type="ECO:0000256" key="3">
    <source>
        <dbReference type="ARBA" id="ARBA00012513"/>
    </source>
</evidence>
<keyword evidence="8" id="KW-0418">Kinase</keyword>
<keyword evidence="9 14" id="KW-0067">ATP-binding</keyword>
<dbReference type="PROSITE" id="PS50011">
    <property type="entry name" value="PROTEIN_KINASE_DOM"/>
    <property type="match status" value="1"/>
</dbReference>
<dbReference type="EC" id="2.7.11.1" evidence="3"/>
<dbReference type="EMBL" id="JAODUP010000016">
    <property type="protein sequence ID" value="KAK2168527.1"/>
    <property type="molecule type" value="Genomic_DNA"/>
</dbReference>
<dbReference type="GO" id="GO:0005524">
    <property type="term" value="F:ATP binding"/>
    <property type="evidence" value="ECO:0007669"/>
    <property type="project" value="UniProtKB-UniRule"/>
</dbReference>
<evidence type="ECO:0000256" key="6">
    <source>
        <dbReference type="ARBA" id="ARBA00022723"/>
    </source>
</evidence>
<keyword evidence="7 14" id="KW-0547">Nucleotide-binding</keyword>
<accession>A0AAD9KCA8</accession>
<dbReference type="FunFam" id="1.10.510.10:FF:000119">
    <property type="entry name" value="Putative map kinase-interacting serine/threonine-protein kinase 1"/>
    <property type="match status" value="1"/>
</dbReference>
<dbReference type="Gene3D" id="1.10.510.10">
    <property type="entry name" value="Transferase(Phosphotransferase) domain 1"/>
    <property type="match status" value="1"/>
</dbReference>
<keyword evidence="18" id="KW-1185">Reference proteome</keyword>
<dbReference type="GO" id="GO:0006417">
    <property type="term" value="P:regulation of translation"/>
    <property type="evidence" value="ECO:0007669"/>
    <property type="project" value="UniProtKB-KW"/>
</dbReference>
<evidence type="ECO:0000256" key="1">
    <source>
        <dbReference type="ARBA" id="ARBA00001946"/>
    </source>
</evidence>
<evidence type="ECO:0000256" key="7">
    <source>
        <dbReference type="ARBA" id="ARBA00022741"/>
    </source>
</evidence>
<keyword evidence="10" id="KW-0460">Magnesium</keyword>
<comment type="catalytic activity">
    <reaction evidence="13">
        <text>L-seryl-[protein] + ATP = O-phospho-L-seryl-[protein] + ADP + H(+)</text>
        <dbReference type="Rhea" id="RHEA:17989"/>
        <dbReference type="Rhea" id="RHEA-COMP:9863"/>
        <dbReference type="Rhea" id="RHEA-COMP:11604"/>
        <dbReference type="ChEBI" id="CHEBI:15378"/>
        <dbReference type="ChEBI" id="CHEBI:29999"/>
        <dbReference type="ChEBI" id="CHEBI:30616"/>
        <dbReference type="ChEBI" id="CHEBI:83421"/>
        <dbReference type="ChEBI" id="CHEBI:456216"/>
        <dbReference type="EC" id="2.7.11.1"/>
    </reaction>
</comment>
<reference evidence="17" key="1">
    <citation type="journal article" date="2023" name="Mol. Biol. Evol.">
        <title>Third-Generation Sequencing Reveals the Adaptive Role of the Epigenome in Three Deep-Sea Polychaetes.</title>
        <authorList>
            <person name="Perez M."/>
            <person name="Aroh O."/>
            <person name="Sun Y."/>
            <person name="Lan Y."/>
            <person name="Juniper S.K."/>
            <person name="Young C.R."/>
            <person name="Angers B."/>
            <person name="Qian P.Y."/>
        </authorList>
    </citation>
    <scope>NUCLEOTIDE SEQUENCE</scope>
    <source>
        <strain evidence="17">P08H-3</strain>
    </source>
</reference>
<comment type="similarity">
    <text evidence="2">Belongs to the protein kinase superfamily. CAMK Ser/Thr protein kinase family.</text>
</comment>
<proteinExistence type="inferred from homology"/>
<sequence>MTSLRIAFWDLLTRWLFRRMVFDMARDGRVLKERTDNLLSVAYMGAFDSPVSCGSSVRPNTLQIKPHIVEENNNMLDVPNMMPTGPTPKRNKKRRPAKTEVKKFDDLYEPTGQKLGEGATGSVATYRRRANGEEYAVKMIKKNDSASRHKVLKEIEIFHHCKGHENILQLVEYFEEEHVFYMVFEKMEGGTLLESIERRGHLTEQEASLVIRDVARAINFLHHKGIAHRDLKPENILCVKAGQLTPVKICDFDLGSDVVINSHSCTPATTPELLTPVGSAEFMAPEVVDVWQDQAWSYDKRCDLWSLGIILYMMLSGYPPFYGQCGQDCGWERGESCAACQESLFQRIQDGNYDFPEDEWSQVSDQVKDLIQHLLVKDPHQRYSAEEVLNHPWVVNTSSMKQLATPMILQRNNSVRGLEVFAGNANAYNRLILHHMSISEATEPQTFHLSPIVGFHNNSEDEDYQPIFHLDADNNQCMFQIGDLSEEGSSGEEEPDQAPILWMGLSPPGESGLARRRSLKMDVNKNKEVDHNTTRSNVKKITRSPPKVMSSVF</sequence>
<dbReference type="PROSITE" id="PS00107">
    <property type="entry name" value="PROTEIN_KINASE_ATP"/>
    <property type="match status" value="1"/>
</dbReference>
<protein>
    <recommendedName>
        <fullName evidence="3">non-specific serine/threonine protein kinase</fullName>
        <ecNumber evidence="3">2.7.11.1</ecNumber>
    </recommendedName>
</protein>
<name>A0AAD9KCA8_9ANNE</name>
<dbReference type="InterPro" id="IPR017441">
    <property type="entry name" value="Protein_kinase_ATP_BS"/>
</dbReference>
<dbReference type="GO" id="GO:0004674">
    <property type="term" value="F:protein serine/threonine kinase activity"/>
    <property type="evidence" value="ECO:0007669"/>
    <property type="project" value="UniProtKB-KW"/>
</dbReference>
<evidence type="ECO:0000256" key="15">
    <source>
        <dbReference type="SAM" id="MobiDB-lite"/>
    </source>
</evidence>
<comment type="caution">
    <text evidence="17">The sequence shown here is derived from an EMBL/GenBank/DDBJ whole genome shotgun (WGS) entry which is preliminary data.</text>
</comment>
<evidence type="ECO:0000256" key="5">
    <source>
        <dbReference type="ARBA" id="ARBA00022679"/>
    </source>
</evidence>
<evidence type="ECO:0000256" key="12">
    <source>
        <dbReference type="ARBA" id="ARBA00047899"/>
    </source>
</evidence>
<evidence type="ECO:0000256" key="4">
    <source>
        <dbReference type="ARBA" id="ARBA00022527"/>
    </source>
</evidence>
<dbReference type="Gene3D" id="3.30.200.20">
    <property type="entry name" value="Phosphorylase Kinase, domain 1"/>
    <property type="match status" value="1"/>
</dbReference>
<evidence type="ECO:0000256" key="10">
    <source>
        <dbReference type="ARBA" id="ARBA00022842"/>
    </source>
</evidence>
<dbReference type="Proteomes" id="UP001208570">
    <property type="component" value="Unassembled WGS sequence"/>
</dbReference>
<evidence type="ECO:0000259" key="16">
    <source>
        <dbReference type="PROSITE" id="PS50011"/>
    </source>
</evidence>
<feature type="region of interest" description="Disordered" evidence="15">
    <location>
        <begin position="524"/>
        <end position="553"/>
    </location>
</feature>
<gene>
    <name evidence="17" type="ORF">LSH36_16g07050</name>
</gene>
<dbReference type="PROSITE" id="PS00108">
    <property type="entry name" value="PROTEIN_KINASE_ST"/>
    <property type="match status" value="1"/>
</dbReference>
<keyword evidence="6" id="KW-0479">Metal-binding</keyword>
<evidence type="ECO:0000256" key="2">
    <source>
        <dbReference type="ARBA" id="ARBA00006692"/>
    </source>
</evidence>
<dbReference type="AlphaFoldDB" id="A0AAD9KCA8"/>
<dbReference type="PANTHER" id="PTHR24349">
    <property type="entry name" value="SERINE/THREONINE-PROTEIN KINASE"/>
    <property type="match status" value="1"/>
</dbReference>
<evidence type="ECO:0000256" key="8">
    <source>
        <dbReference type="ARBA" id="ARBA00022777"/>
    </source>
</evidence>
<feature type="compositionally biased region" description="Basic and acidic residues" evidence="15">
    <location>
        <begin position="524"/>
        <end position="533"/>
    </location>
</feature>
<dbReference type="InterPro" id="IPR000719">
    <property type="entry name" value="Prot_kinase_dom"/>
</dbReference>
<feature type="region of interest" description="Disordered" evidence="15">
    <location>
        <begin position="75"/>
        <end position="98"/>
    </location>
</feature>
<keyword evidence="5" id="KW-0808">Transferase</keyword>
<comment type="catalytic activity">
    <reaction evidence="12">
        <text>L-threonyl-[protein] + ATP = O-phospho-L-threonyl-[protein] + ADP + H(+)</text>
        <dbReference type="Rhea" id="RHEA:46608"/>
        <dbReference type="Rhea" id="RHEA-COMP:11060"/>
        <dbReference type="Rhea" id="RHEA-COMP:11605"/>
        <dbReference type="ChEBI" id="CHEBI:15378"/>
        <dbReference type="ChEBI" id="CHEBI:30013"/>
        <dbReference type="ChEBI" id="CHEBI:30616"/>
        <dbReference type="ChEBI" id="CHEBI:61977"/>
        <dbReference type="ChEBI" id="CHEBI:456216"/>
        <dbReference type="EC" id="2.7.11.1"/>
    </reaction>
</comment>
<dbReference type="FunFam" id="3.30.200.20:FF:000093">
    <property type="entry name" value="Putative map kinase-interacting serine/threonine-protein kinase 1"/>
    <property type="match status" value="1"/>
</dbReference>
<dbReference type="Pfam" id="PF00069">
    <property type="entry name" value="Pkinase"/>
    <property type="match status" value="1"/>
</dbReference>
<evidence type="ECO:0000256" key="9">
    <source>
        <dbReference type="ARBA" id="ARBA00022840"/>
    </source>
</evidence>